<dbReference type="Pfam" id="PF13377">
    <property type="entry name" value="Peripla_BP_3"/>
    <property type="match status" value="1"/>
</dbReference>
<evidence type="ECO:0000313" key="5">
    <source>
        <dbReference type="EMBL" id="GAH60662.1"/>
    </source>
</evidence>
<evidence type="ECO:0000256" key="1">
    <source>
        <dbReference type="ARBA" id="ARBA00023015"/>
    </source>
</evidence>
<name>X1GU13_9ZZZZ</name>
<sequence length="99" mass="11163">SAIRTPMELVFFAYCDFVVLGIMQALEEAKLKIPEDIAIVGYDDVAFARFLQVPLTTVHIPKYELGKEAMKLLKKKIEGEIQEPQAVILETKLVIRKSA</sequence>
<dbReference type="InterPro" id="IPR028082">
    <property type="entry name" value="Peripla_BP_I"/>
</dbReference>
<dbReference type="GO" id="GO:0003700">
    <property type="term" value="F:DNA-binding transcription factor activity"/>
    <property type="evidence" value="ECO:0007669"/>
    <property type="project" value="TreeGrafter"/>
</dbReference>
<feature type="domain" description="Transcriptional regulator LacI/GalR-like sensor" evidence="4">
    <location>
        <begin position="11"/>
        <end position="98"/>
    </location>
</feature>
<gene>
    <name evidence="5" type="ORF">S03H2_35146</name>
</gene>
<evidence type="ECO:0000256" key="3">
    <source>
        <dbReference type="ARBA" id="ARBA00023163"/>
    </source>
</evidence>
<dbReference type="GO" id="GO:0000976">
    <property type="term" value="F:transcription cis-regulatory region binding"/>
    <property type="evidence" value="ECO:0007669"/>
    <property type="project" value="TreeGrafter"/>
</dbReference>
<comment type="caution">
    <text evidence="5">The sequence shown here is derived from an EMBL/GenBank/DDBJ whole genome shotgun (WGS) entry which is preliminary data.</text>
</comment>
<proteinExistence type="predicted"/>
<dbReference type="SUPFAM" id="SSF53822">
    <property type="entry name" value="Periplasmic binding protein-like I"/>
    <property type="match status" value="1"/>
</dbReference>
<organism evidence="5">
    <name type="scientific">marine sediment metagenome</name>
    <dbReference type="NCBI Taxonomy" id="412755"/>
    <lineage>
        <taxon>unclassified sequences</taxon>
        <taxon>metagenomes</taxon>
        <taxon>ecological metagenomes</taxon>
    </lineage>
</organism>
<dbReference type="Gene3D" id="3.40.50.2300">
    <property type="match status" value="2"/>
</dbReference>
<accession>X1GU13</accession>
<dbReference type="EMBL" id="BARU01021486">
    <property type="protein sequence ID" value="GAH60662.1"/>
    <property type="molecule type" value="Genomic_DNA"/>
</dbReference>
<protein>
    <recommendedName>
        <fullName evidence="4">Transcriptional regulator LacI/GalR-like sensor domain-containing protein</fullName>
    </recommendedName>
</protein>
<dbReference type="AlphaFoldDB" id="X1GU13"/>
<keyword evidence="1" id="KW-0805">Transcription regulation</keyword>
<reference evidence="5" key="1">
    <citation type="journal article" date="2014" name="Front. Microbiol.">
        <title>High frequency of phylogenetically diverse reductive dehalogenase-homologous genes in deep subseafloor sedimentary metagenomes.</title>
        <authorList>
            <person name="Kawai M."/>
            <person name="Futagami T."/>
            <person name="Toyoda A."/>
            <person name="Takaki Y."/>
            <person name="Nishi S."/>
            <person name="Hori S."/>
            <person name="Arai W."/>
            <person name="Tsubouchi T."/>
            <person name="Morono Y."/>
            <person name="Uchiyama I."/>
            <person name="Ito T."/>
            <person name="Fujiyama A."/>
            <person name="Inagaki F."/>
            <person name="Takami H."/>
        </authorList>
    </citation>
    <scope>NUCLEOTIDE SEQUENCE</scope>
    <source>
        <strain evidence="5">Expedition CK06-06</strain>
    </source>
</reference>
<dbReference type="InterPro" id="IPR046335">
    <property type="entry name" value="LacI/GalR-like_sensor"/>
</dbReference>
<evidence type="ECO:0000259" key="4">
    <source>
        <dbReference type="Pfam" id="PF13377"/>
    </source>
</evidence>
<dbReference type="PANTHER" id="PTHR30146">
    <property type="entry name" value="LACI-RELATED TRANSCRIPTIONAL REPRESSOR"/>
    <property type="match status" value="1"/>
</dbReference>
<evidence type="ECO:0000256" key="2">
    <source>
        <dbReference type="ARBA" id="ARBA00023125"/>
    </source>
</evidence>
<feature type="non-terminal residue" evidence="5">
    <location>
        <position position="1"/>
    </location>
</feature>
<dbReference type="CDD" id="cd06267">
    <property type="entry name" value="PBP1_LacI_sugar_binding-like"/>
    <property type="match status" value="1"/>
</dbReference>
<dbReference type="PANTHER" id="PTHR30146:SF154">
    <property type="entry name" value="TRANSCRIPTION REGULATOR, MEMBER OF GALR FAMILY"/>
    <property type="match status" value="1"/>
</dbReference>
<keyword evidence="3" id="KW-0804">Transcription</keyword>
<keyword evidence="2" id="KW-0238">DNA-binding</keyword>